<evidence type="ECO:0000313" key="1">
    <source>
        <dbReference type="EMBL" id="CAB4714349.1"/>
    </source>
</evidence>
<reference evidence="1" key="1">
    <citation type="submission" date="2020-05" db="EMBL/GenBank/DDBJ databases">
        <authorList>
            <person name="Chiriac C."/>
            <person name="Salcher M."/>
            <person name="Ghai R."/>
            <person name="Kavagutti S V."/>
        </authorList>
    </citation>
    <scope>NUCLEOTIDE SEQUENCE</scope>
</reference>
<protein>
    <submittedName>
        <fullName evidence="1">Unannotated protein</fullName>
    </submittedName>
</protein>
<organism evidence="1">
    <name type="scientific">freshwater metagenome</name>
    <dbReference type="NCBI Taxonomy" id="449393"/>
    <lineage>
        <taxon>unclassified sequences</taxon>
        <taxon>metagenomes</taxon>
        <taxon>ecological metagenomes</taxon>
    </lineage>
</organism>
<gene>
    <name evidence="1" type="ORF">UFOPK2579_01615</name>
</gene>
<dbReference type="EMBL" id="CAEZXR010000193">
    <property type="protein sequence ID" value="CAB4714349.1"/>
    <property type="molecule type" value="Genomic_DNA"/>
</dbReference>
<proteinExistence type="predicted"/>
<dbReference type="AlphaFoldDB" id="A0A6J6QTV6"/>
<accession>A0A6J6QTV6</accession>
<name>A0A6J6QTV6_9ZZZZ</name>
<sequence>MLAAVTGLTDQVQAAGPELDVLLDLFSTLGIDATNPTAAAANFNQVLGPILGALGGGAGNPILDGLTAVLDGGGLTDLLDQIFGGLLGGILG</sequence>